<sequence length="431" mass="47682">MTSRRRAPSANGGANPARRTVTNTPPPQQSPPPTSPEELNLTISSSKWAKILSLSCLLLLPYAYLLLIHFQIDGELKRSILINAALSFAGFLFTLKLIPVASRYVIRRNLFGFDINKKGTPQGSIKVPESLGIVVGIVFLVVAILFQHFNFTADSLWLVEYNAALASICFMILLGFVDDVLDVPWRVKLVLPFVASLPLLMAYAGHTTIVIPKPLIQYVGQEVLDLGWIYKVYMVLLAVFCTNSINIHAGINGLEVGQTLVIASAILIHNVLKIGASMENSENQQAHAFSIYLVQPLFATSLALLSYNWFPSSVFVGDTYTYFAGMTMAVVGILGHYSEALLIFFGPQIFNFLLSLPQLAKIFPCPRHRLPRFDPQTGLLTGTRDGTLVNVSLRLFGRMSEQSLCIFLLFLQAASCGFCFLLQWLLAGWYK</sequence>
<evidence type="ECO:0000256" key="12">
    <source>
        <dbReference type="ARBA" id="ARBA00022842"/>
    </source>
</evidence>
<evidence type="ECO:0000256" key="14">
    <source>
        <dbReference type="ARBA" id="ARBA00023136"/>
    </source>
</evidence>
<dbReference type="RefSeq" id="XP_021839551.1">
    <property type="nucleotide sequence ID" value="XM_021983859.2"/>
</dbReference>
<evidence type="ECO:0000256" key="7">
    <source>
        <dbReference type="ARBA" id="ARBA00022676"/>
    </source>
</evidence>
<feature type="transmembrane region" description="Helical" evidence="20">
    <location>
        <begin position="189"/>
        <end position="211"/>
    </location>
</feature>
<evidence type="ECO:0000256" key="11">
    <source>
        <dbReference type="ARBA" id="ARBA00022824"/>
    </source>
</evidence>
<keyword evidence="11" id="KW-0256">Endoplasmic reticulum</keyword>
<dbReference type="GO" id="GO:0003975">
    <property type="term" value="F:UDP-N-acetylglucosamine-dolichyl-phosphate N-acetylglucosaminephosphotransferase activity"/>
    <property type="evidence" value="ECO:0000318"/>
    <property type="project" value="GO_Central"/>
</dbReference>
<feature type="transmembrane region" description="Helical" evidence="20">
    <location>
        <begin position="125"/>
        <end position="146"/>
    </location>
</feature>
<evidence type="ECO:0000256" key="20">
    <source>
        <dbReference type="SAM" id="Phobius"/>
    </source>
</evidence>
<dbReference type="EC" id="2.7.8.15" evidence="5"/>
<accession>A0A9R0HYV9</accession>
<name>A0A9R0HYV9_SPIOL</name>
<evidence type="ECO:0000256" key="2">
    <source>
        <dbReference type="ARBA" id="ARBA00004477"/>
    </source>
</evidence>
<comment type="cofactor">
    <cofactor evidence="1">
        <name>Mg(2+)</name>
        <dbReference type="ChEBI" id="CHEBI:18420"/>
    </cofactor>
</comment>
<dbReference type="InterPro" id="IPR000715">
    <property type="entry name" value="Glycosyl_transferase_4"/>
</dbReference>
<evidence type="ECO:0000313" key="21">
    <source>
        <dbReference type="Proteomes" id="UP000813463"/>
    </source>
</evidence>
<feature type="transmembrane region" description="Helical" evidence="20">
    <location>
        <begin position="80"/>
        <end position="105"/>
    </location>
</feature>
<evidence type="ECO:0000256" key="9">
    <source>
        <dbReference type="ARBA" id="ARBA00022692"/>
    </source>
</evidence>
<comment type="similarity">
    <text evidence="4">Belongs to the glycosyltransferase 4 family.</text>
</comment>
<feature type="transmembrane region" description="Helical" evidence="20">
    <location>
        <begin position="404"/>
        <end position="426"/>
    </location>
</feature>
<keyword evidence="21" id="KW-1185">Reference proteome</keyword>
<comment type="pathway">
    <text evidence="3">Protein modification; protein glycosylation.</text>
</comment>
<feature type="transmembrane region" description="Helical" evidence="20">
    <location>
        <begin position="288"/>
        <end position="310"/>
    </location>
</feature>
<keyword evidence="8" id="KW-0808">Transferase</keyword>
<keyword evidence="10" id="KW-0479">Metal-binding</keyword>
<protein>
    <recommendedName>
        <fullName evidence="6">UDP-N-acetylglucosamine--dolichyl-phosphate N-acetylglucosaminephosphotransferase</fullName>
        <ecNumber evidence="5">2.7.8.15</ecNumber>
    </recommendedName>
    <alternativeName>
        <fullName evidence="15">GlcNAc-1-P transferase</fullName>
    </alternativeName>
    <alternativeName>
        <fullName evidence="16">N-acetylglucosamine-1-phosphate transferase</fullName>
    </alternativeName>
</protein>
<dbReference type="CDD" id="cd06855">
    <property type="entry name" value="GT_GPT_euk"/>
    <property type="match status" value="1"/>
</dbReference>
<dbReference type="GO" id="GO:0005789">
    <property type="term" value="C:endoplasmic reticulum membrane"/>
    <property type="evidence" value="ECO:0007669"/>
    <property type="project" value="UniProtKB-SubCell"/>
</dbReference>
<evidence type="ECO:0000256" key="13">
    <source>
        <dbReference type="ARBA" id="ARBA00022989"/>
    </source>
</evidence>
<feature type="transmembrane region" description="Helical" evidence="20">
    <location>
        <begin position="158"/>
        <end position="177"/>
    </location>
</feature>
<dbReference type="Pfam" id="PF00953">
    <property type="entry name" value="Glycos_transf_4"/>
    <property type="match status" value="1"/>
</dbReference>
<gene>
    <name evidence="22" type="primary">LOC110779339</name>
</gene>
<dbReference type="InterPro" id="IPR033895">
    <property type="entry name" value="GPT"/>
</dbReference>
<dbReference type="KEGG" id="soe:110779339"/>
<organism evidence="21 22">
    <name type="scientific">Spinacia oleracea</name>
    <name type="common">Spinach</name>
    <dbReference type="NCBI Taxonomy" id="3562"/>
    <lineage>
        <taxon>Eukaryota</taxon>
        <taxon>Viridiplantae</taxon>
        <taxon>Streptophyta</taxon>
        <taxon>Embryophyta</taxon>
        <taxon>Tracheophyta</taxon>
        <taxon>Spermatophyta</taxon>
        <taxon>Magnoliopsida</taxon>
        <taxon>eudicotyledons</taxon>
        <taxon>Gunneridae</taxon>
        <taxon>Pentapetalae</taxon>
        <taxon>Caryophyllales</taxon>
        <taxon>Chenopodiaceae</taxon>
        <taxon>Chenopodioideae</taxon>
        <taxon>Anserineae</taxon>
        <taxon>Spinacia</taxon>
    </lineage>
</organism>
<dbReference type="PANTHER" id="PTHR10571:SF0">
    <property type="entry name" value="UDP-N-ACETYLGLUCOSAMINE--DOLICHYL-PHOSPHATE N-ACETYLGLUCOSAMINEPHOSPHOTRANSFERASE"/>
    <property type="match status" value="1"/>
</dbReference>
<evidence type="ECO:0000256" key="3">
    <source>
        <dbReference type="ARBA" id="ARBA00004922"/>
    </source>
</evidence>
<reference evidence="21" key="1">
    <citation type="journal article" date="2021" name="Nat. Commun.">
        <title>Genomic analyses provide insights into spinach domestication and the genetic basis of agronomic traits.</title>
        <authorList>
            <person name="Cai X."/>
            <person name="Sun X."/>
            <person name="Xu C."/>
            <person name="Sun H."/>
            <person name="Wang X."/>
            <person name="Ge C."/>
            <person name="Zhang Z."/>
            <person name="Wang Q."/>
            <person name="Fei Z."/>
            <person name="Jiao C."/>
            <person name="Wang Q."/>
        </authorList>
    </citation>
    <scope>NUCLEOTIDE SEQUENCE [LARGE SCALE GENOMIC DNA]</scope>
    <source>
        <strain evidence="21">cv. Varoflay</strain>
    </source>
</reference>
<evidence type="ECO:0000256" key="10">
    <source>
        <dbReference type="ARBA" id="ARBA00022723"/>
    </source>
</evidence>
<dbReference type="GO" id="GO:0016020">
    <property type="term" value="C:membrane"/>
    <property type="evidence" value="ECO:0000318"/>
    <property type="project" value="GO_Central"/>
</dbReference>
<proteinExistence type="inferred from homology"/>
<dbReference type="GO" id="GO:0016757">
    <property type="term" value="F:glycosyltransferase activity"/>
    <property type="evidence" value="ECO:0007669"/>
    <property type="project" value="UniProtKB-KW"/>
</dbReference>
<evidence type="ECO:0000313" key="22">
    <source>
        <dbReference type="RefSeq" id="XP_021839551.1"/>
    </source>
</evidence>
<dbReference type="GO" id="GO:0046872">
    <property type="term" value="F:metal ion binding"/>
    <property type="evidence" value="ECO:0007669"/>
    <property type="project" value="UniProtKB-KW"/>
</dbReference>
<comment type="function">
    <text evidence="17">UDP-N-acetylglucosamine--dolichyl-phosphate N-acetylglucosaminephosphotransferase that operates in the biosynthetic pathway of dolichol-linked oligosaccharides, the glycan precursors employed in protein asparagine (N)-glycosylation. The assembly of dolichol-linked oligosaccharides begins on the cytosolic side of the endoplasmic reticulum membrane and finishes in its lumen. The sequential addition of sugars to dolichol pyrophosphate produces dolichol-linked oligosaccharides containing fourteen sugars, including two GlcNAcs, nine mannoses and three glucoses. Once assembled, the oligosaccharide is transferred from the lipid to nascent proteins by oligosaccharyltransferases. Catalyzes the initial step of dolichol-linked oligosaccharide biosynthesis, transfering GlcNAc-1-P from cytosolic UDP-GlcNAc onto the carrier lipid dolichyl phosphate (P-dolichol), yielding GlcNAc-P-P-dolichol embedded in the cytoplasmic leaflet of the endoplasmic reticulum membrane.</text>
</comment>
<evidence type="ECO:0000256" key="19">
    <source>
        <dbReference type="SAM" id="MobiDB-lite"/>
    </source>
</evidence>
<dbReference type="AlphaFoldDB" id="A0A9R0HYV9"/>
<evidence type="ECO:0000256" key="6">
    <source>
        <dbReference type="ARBA" id="ARBA00017659"/>
    </source>
</evidence>
<evidence type="ECO:0000256" key="16">
    <source>
        <dbReference type="ARBA" id="ARBA00033238"/>
    </source>
</evidence>
<evidence type="ECO:0000256" key="17">
    <source>
        <dbReference type="ARBA" id="ARBA00044717"/>
    </source>
</evidence>
<keyword evidence="13 20" id="KW-1133">Transmembrane helix</keyword>
<evidence type="ECO:0000256" key="15">
    <source>
        <dbReference type="ARBA" id="ARBA00029567"/>
    </source>
</evidence>
<evidence type="ECO:0000256" key="8">
    <source>
        <dbReference type="ARBA" id="ARBA00022679"/>
    </source>
</evidence>
<reference evidence="22" key="2">
    <citation type="submission" date="2025-08" db="UniProtKB">
        <authorList>
            <consortium name="RefSeq"/>
        </authorList>
    </citation>
    <scope>IDENTIFICATION</scope>
    <source>
        <tissue evidence="22">Leaf</tissue>
    </source>
</reference>
<feature type="transmembrane region" description="Helical" evidence="20">
    <location>
        <begin position="48"/>
        <end position="68"/>
    </location>
</feature>
<feature type="transmembrane region" description="Helical" evidence="20">
    <location>
        <begin position="232"/>
        <end position="251"/>
    </location>
</feature>
<keyword evidence="12" id="KW-0460">Magnesium</keyword>
<feature type="region of interest" description="Disordered" evidence="19">
    <location>
        <begin position="1"/>
        <end position="39"/>
    </location>
</feature>
<keyword evidence="9 20" id="KW-0812">Transmembrane</keyword>
<evidence type="ECO:0000256" key="5">
    <source>
        <dbReference type="ARBA" id="ARBA00013225"/>
    </source>
</evidence>
<dbReference type="OrthoDB" id="10262326at2759"/>
<dbReference type="GO" id="GO:0006488">
    <property type="term" value="P:dolichol-linked oligosaccharide biosynthetic process"/>
    <property type="evidence" value="ECO:0007669"/>
    <property type="project" value="InterPro"/>
</dbReference>
<dbReference type="PANTHER" id="PTHR10571">
    <property type="entry name" value="UDP-N-ACETYLGLUCOSAMINE--DOLICHYL-PHOSPHATE N-ACETYLGLUCOSAMINEPHOSPHOTRANSFERASE"/>
    <property type="match status" value="1"/>
</dbReference>
<feature type="transmembrane region" description="Helical" evidence="20">
    <location>
        <begin position="322"/>
        <end position="345"/>
    </location>
</feature>
<evidence type="ECO:0000256" key="18">
    <source>
        <dbReference type="ARBA" id="ARBA00045078"/>
    </source>
</evidence>
<comment type="subcellular location">
    <subcellularLocation>
        <location evidence="2">Endoplasmic reticulum membrane</location>
        <topology evidence="2">Multi-pass membrane protein</topology>
    </subcellularLocation>
</comment>
<keyword evidence="14 20" id="KW-0472">Membrane</keyword>
<dbReference type="GeneID" id="110779339"/>
<evidence type="ECO:0000256" key="4">
    <source>
        <dbReference type="ARBA" id="ARBA00009317"/>
    </source>
</evidence>
<keyword evidence="7" id="KW-0328">Glycosyltransferase</keyword>
<dbReference type="Proteomes" id="UP000813463">
    <property type="component" value="Chromosome 1"/>
</dbReference>
<feature type="compositionally biased region" description="Pro residues" evidence="19">
    <location>
        <begin position="24"/>
        <end position="35"/>
    </location>
</feature>
<evidence type="ECO:0000256" key="1">
    <source>
        <dbReference type="ARBA" id="ARBA00001946"/>
    </source>
</evidence>
<comment type="catalytic activity">
    <reaction evidence="18">
        <text>a di-trans,poly-cis-dolichyl phosphate + UDP-N-acetyl-alpha-D-glucosamine = an N-acetyl-alpha-D-glucosaminyl-diphospho-di-trans,poly-cis-dolichol + UMP</text>
        <dbReference type="Rhea" id="RHEA:13289"/>
        <dbReference type="Rhea" id="RHEA-COMP:19498"/>
        <dbReference type="Rhea" id="RHEA-COMP:19507"/>
        <dbReference type="ChEBI" id="CHEBI:57683"/>
        <dbReference type="ChEBI" id="CHEBI:57705"/>
        <dbReference type="ChEBI" id="CHEBI:57865"/>
        <dbReference type="ChEBI" id="CHEBI:58427"/>
        <dbReference type="EC" id="2.7.8.15"/>
    </reaction>
    <physiologicalReaction direction="left-to-right" evidence="18">
        <dbReference type="Rhea" id="RHEA:13290"/>
    </physiologicalReaction>
</comment>